<dbReference type="EMBL" id="QJNS01000056">
    <property type="protein sequence ID" value="RYO90452.1"/>
    <property type="molecule type" value="Genomic_DNA"/>
</dbReference>
<dbReference type="Proteomes" id="UP000294003">
    <property type="component" value="Unassembled WGS sequence"/>
</dbReference>
<feature type="compositionally biased region" description="Pro residues" evidence="1">
    <location>
        <begin position="216"/>
        <end position="225"/>
    </location>
</feature>
<comment type="caution">
    <text evidence="2">The sequence shown here is derived from an EMBL/GenBank/DDBJ whole genome shotgun (WGS) entry which is preliminary data.</text>
</comment>
<accession>A0ABY0HCT0</accession>
<sequence>MAGHSEGRILSYVSTSVTVPGSDSDRVVPLVTPAGFKEDDYEVTIIRHVDVNSPQDRTQMKWEPSDCRFFSGDMRASMLASFGMPNMGDMKFPTHQRTANLWRLPQYDFRIRDGLPSTIMQQSTGETNGLSNGLTNGQPNGQTTGQGGRRPVSDAGPGSGESSGTGRGGRGSLSGANSDPGDMTRQGLFGTFGVDIAGGRRRPIGHPGLAVLPEQPDYPPCPPNTPEEQQPDQDGLQNGGGNGHQTESSNGNNTHRTIATLCSQSQRFNEGEKESQPASKDWLSKVYIPQMPSSNPEEFSNRYFAIKRSNISGLGAFAQRDLKRGWTILVERAIIEATEQTFYDELDKLTPDLKQAFSRLHAYFETPNLDPNMAILRTNG</sequence>
<feature type="compositionally biased region" description="Low complexity" evidence="1">
    <location>
        <begin position="132"/>
        <end position="143"/>
    </location>
</feature>
<evidence type="ECO:0000313" key="3">
    <source>
        <dbReference type="Proteomes" id="UP000294003"/>
    </source>
</evidence>
<keyword evidence="3" id="KW-1185">Reference proteome</keyword>
<feature type="compositionally biased region" description="Polar residues" evidence="1">
    <location>
        <begin position="246"/>
        <end position="255"/>
    </location>
</feature>
<organism evidence="2 3">
    <name type="scientific">Monosporascus cannonballus</name>
    <dbReference type="NCBI Taxonomy" id="155416"/>
    <lineage>
        <taxon>Eukaryota</taxon>
        <taxon>Fungi</taxon>
        <taxon>Dikarya</taxon>
        <taxon>Ascomycota</taxon>
        <taxon>Pezizomycotina</taxon>
        <taxon>Sordariomycetes</taxon>
        <taxon>Xylariomycetidae</taxon>
        <taxon>Xylariales</taxon>
        <taxon>Xylariales incertae sedis</taxon>
        <taxon>Monosporascus</taxon>
    </lineage>
</organism>
<evidence type="ECO:0000313" key="2">
    <source>
        <dbReference type="EMBL" id="RYO90452.1"/>
    </source>
</evidence>
<feature type="compositionally biased region" description="Gly residues" evidence="1">
    <location>
        <begin position="157"/>
        <end position="172"/>
    </location>
</feature>
<feature type="compositionally biased region" description="Polar residues" evidence="1">
    <location>
        <begin position="119"/>
        <end position="131"/>
    </location>
</feature>
<feature type="region of interest" description="Disordered" evidence="1">
    <location>
        <begin position="119"/>
        <end position="255"/>
    </location>
</feature>
<gene>
    <name evidence="2" type="ORF">DL762_002656</name>
</gene>
<name>A0ABY0HCT0_9PEZI</name>
<evidence type="ECO:0000256" key="1">
    <source>
        <dbReference type="SAM" id="MobiDB-lite"/>
    </source>
</evidence>
<proteinExistence type="predicted"/>
<protein>
    <submittedName>
        <fullName evidence="2">Uncharacterized protein</fullName>
    </submittedName>
</protein>
<reference evidence="2 3" key="1">
    <citation type="submission" date="2018-06" db="EMBL/GenBank/DDBJ databases">
        <title>Complete Genomes of Monosporascus.</title>
        <authorList>
            <person name="Robinson A.J."/>
            <person name="Natvig D.O."/>
        </authorList>
    </citation>
    <scope>NUCLEOTIDE SEQUENCE [LARGE SCALE GENOMIC DNA]</scope>
    <source>
        <strain evidence="2 3">CBS 609.92</strain>
    </source>
</reference>